<proteinExistence type="predicted"/>
<reference evidence="1 2" key="1">
    <citation type="journal article" date="2013" name="Genome Announc.">
        <title>Draft Genome Sequence of Bacillus thuringiensis var. thuringiensis Strain T01-328, a Brazilian Isolate That Produces a Soluble Pesticide Protein, Cry1Ia.</title>
        <authorList>
            <person name="Varani A.M."/>
            <person name="Lemos M.V."/>
            <person name="Fernandes C.C."/>
            <person name="Lemos E.G."/>
            <person name="Alves E.C."/>
            <person name="Desiderio J.A."/>
        </authorList>
    </citation>
    <scope>NUCLEOTIDE SEQUENCE [LARGE SCALE GENOMIC DNA]</scope>
    <source>
        <strain evidence="1 2">T01-328</strain>
    </source>
</reference>
<name>A0AAN4HJM9_BACTU</name>
<comment type="caution">
    <text evidence="1">The sequence shown here is derived from an EMBL/GenBank/DDBJ whole genome shotgun (WGS) entry which is preliminary data.</text>
</comment>
<dbReference type="AlphaFoldDB" id="A0AAN4HJM9"/>
<organism evidence="1 2">
    <name type="scientific">Bacillus thuringiensis T01-328</name>
    <dbReference type="NCBI Taxonomy" id="1324966"/>
    <lineage>
        <taxon>Bacteria</taxon>
        <taxon>Bacillati</taxon>
        <taxon>Bacillota</taxon>
        <taxon>Bacilli</taxon>
        <taxon>Bacillales</taxon>
        <taxon>Bacillaceae</taxon>
        <taxon>Bacillus</taxon>
        <taxon>Bacillus cereus group</taxon>
    </lineage>
</organism>
<dbReference type="RefSeq" id="WP_000244996.1">
    <property type="nucleotide sequence ID" value="NZ_ARXZ02000004.1"/>
</dbReference>
<evidence type="ECO:0000313" key="1">
    <source>
        <dbReference type="EMBL" id="ERI00843.1"/>
    </source>
</evidence>
<accession>A0AAN4HJM9</accession>
<dbReference type="EMBL" id="ARXZ02000004">
    <property type="protein sequence ID" value="ERI00843.1"/>
    <property type="molecule type" value="Genomic_DNA"/>
</dbReference>
<evidence type="ECO:0000313" key="2">
    <source>
        <dbReference type="Proteomes" id="UP000013487"/>
    </source>
</evidence>
<protein>
    <submittedName>
        <fullName evidence="1">Uncharacterized protein</fullName>
    </submittedName>
</protein>
<dbReference type="Proteomes" id="UP000013487">
    <property type="component" value="Unassembled WGS sequence"/>
</dbReference>
<sequence>MVMFVLHMDDTPFFNFNIPNQKFKKGEVITNAHLDDSYIVVHCDPATVTVKPVS</sequence>
<gene>
    <name evidence="1" type="ORF">BTCBT_002398</name>
</gene>